<protein>
    <submittedName>
        <fullName evidence="2">Uncharacterized protein</fullName>
    </submittedName>
</protein>
<sequence length="490" mass="57411">MASFDPEETMLIHAMHINLEQYDRPGEMERIQRIEEAKESKLSDLMNGIVPKLVSLALTKIAISMYQIPEIKNHEINSGKLYMRLDKEWEYQVRRKLNTLNMPPNLKTVVVQLIRPLSMEINQWMNDFEEMISLIKDVSTVNYSSWKTTIFDPYTTVAWKMTGSINRSETALRIIRNERVEALIRLILASAYCVEEEIPSLWRQLPDHVKVNFFGNAEIVSKLPLMAFWMYEFDLAPSSYQIFFIGKQTPRLNDIPLNTRAFHYAERKYEKSTLLTVVYDFSEKKDRLAIATSKLEVLEYCYQWMTDFEQERVAYGNTFWLLFYFLRWPYPHYFLDAAKRIVKYLSVYEFGLLMYEFYHFSIRQDWGFFNYKELFKEFWQICPSTLKQMSEEDPNYFFLPELLPEEFIESCKDSSDDNDDTPVPLKEDIVDIPVALKKDAGGAAEETRKDAGVTSDESSKYAAVTSDESRKDAGVTSDESRKDAGVTSDE</sequence>
<dbReference type="Proteomes" id="UP001054837">
    <property type="component" value="Unassembled WGS sequence"/>
</dbReference>
<comment type="caution">
    <text evidence="2">The sequence shown here is derived from an EMBL/GenBank/DDBJ whole genome shotgun (WGS) entry which is preliminary data.</text>
</comment>
<evidence type="ECO:0000256" key="1">
    <source>
        <dbReference type="SAM" id="MobiDB-lite"/>
    </source>
</evidence>
<reference evidence="2 3" key="1">
    <citation type="submission" date="2021-06" db="EMBL/GenBank/DDBJ databases">
        <title>Caerostris darwini draft genome.</title>
        <authorList>
            <person name="Kono N."/>
            <person name="Arakawa K."/>
        </authorList>
    </citation>
    <scope>NUCLEOTIDE SEQUENCE [LARGE SCALE GENOMIC DNA]</scope>
</reference>
<evidence type="ECO:0000313" key="2">
    <source>
        <dbReference type="EMBL" id="GIY60195.1"/>
    </source>
</evidence>
<proteinExistence type="predicted"/>
<keyword evidence="3" id="KW-1185">Reference proteome</keyword>
<evidence type="ECO:0000313" key="3">
    <source>
        <dbReference type="Proteomes" id="UP001054837"/>
    </source>
</evidence>
<dbReference type="AlphaFoldDB" id="A0AAV4US28"/>
<feature type="compositionally biased region" description="Basic and acidic residues" evidence="1">
    <location>
        <begin position="439"/>
        <end position="451"/>
    </location>
</feature>
<feature type="compositionally biased region" description="Basic and acidic residues" evidence="1">
    <location>
        <begin position="467"/>
        <end position="484"/>
    </location>
</feature>
<feature type="non-terminal residue" evidence="2">
    <location>
        <position position="490"/>
    </location>
</feature>
<name>A0AAV4US28_9ARAC</name>
<gene>
    <name evidence="2" type="primary">AVEN_264752_1</name>
    <name evidence="2" type="ORF">CDAR_423141</name>
</gene>
<feature type="region of interest" description="Disordered" evidence="1">
    <location>
        <begin position="439"/>
        <end position="490"/>
    </location>
</feature>
<organism evidence="2 3">
    <name type="scientific">Caerostris darwini</name>
    <dbReference type="NCBI Taxonomy" id="1538125"/>
    <lineage>
        <taxon>Eukaryota</taxon>
        <taxon>Metazoa</taxon>
        <taxon>Ecdysozoa</taxon>
        <taxon>Arthropoda</taxon>
        <taxon>Chelicerata</taxon>
        <taxon>Arachnida</taxon>
        <taxon>Araneae</taxon>
        <taxon>Araneomorphae</taxon>
        <taxon>Entelegynae</taxon>
        <taxon>Araneoidea</taxon>
        <taxon>Araneidae</taxon>
        <taxon>Caerostris</taxon>
    </lineage>
</organism>
<dbReference type="EMBL" id="BPLQ01011759">
    <property type="protein sequence ID" value="GIY60195.1"/>
    <property type="molecule type" value="Genomic_DNA"/>
</dbReference>
<accession>A0AAV4US28</accession>